<reference evidence="2" key="2">
    <citation type="submission" date="2020-09" db="EMBL/GenBank/DDBJ databases">
        <authorList>
            <person name="Sun Q."/>
            <person name="Ohkuma M."/>
        </authorList>
    </citation>
    <scope>NUCLEOTIDE SEQUENCE</scope>
    <source>
        <strain evidence="2">JCM 13919</strain>
    </source>
</reference>
<evidence type="ECO:0000313" key="3">
    <source>
        <dbReference type="Proteomes" id="UP000630149"/>
    </source>
</evidence>
<dbReference type="AlphaFoldDB" id="A0A917JRD6"/>
<name>A0A917JRD6_9GAMM</name>
<dbReference type="RefSeq" id="WP_188668183.1">
    <property type="nucleotide sequence ID" value="NZ_BMOB01000002.1"/>
</dbReference>
<gene>
    <name evidence="2" type="ORF">GCM10007966_07720</name>
</gene>
<sequence length="96" mass="9462">MKKLILSIFAISALSAGLIGCGTRGEVGATGGAAAGAGVGLAATGTPLGAAVGAGVGALVGKEATDRDVVIYRKKGVVYHDGVAYHIHNGRYVLVR</sequence>
<reference evidence="2" key="1">
    <citation type="journal article" date="2014" name="Int. J. Syst. Evol. Microbiol.">
        <title>Complete genome sequence of Corynebacterium casei LMG S-19264T (=DSM 44701T), isolated from a smear-ripened cheese.</title>
        <authorList>
            <consortium name="US DOE Joint Genome Institute (JGI-PGF)"/>
            <person name="Walter F."/>
            <person name="Albersmeier A."/>
            <person name="Kalinowski J."/>
            <person name="Ruckert C."/>
        </authorList>
    </citation>
    <scope>NUCLEOTIDE SEQUENCE</scope>
    <source>
        <strain evidence="2">JCM 13919</strain>
    </source>
</reference>
<organism evidence="2 3">
    <name type="scientific">Legionella impletisoli</name>
    <dbReference type="NCBI Taxonomy" id="343510"/>
    <lineage>
        <taxon>Bacteria</taxon>
        <taxon>Pseudomonadati</taxon>
        <taxon>Pseudomonadota</taxon>
        <taxon>Gammaproteobacteria</taxon>
        <taxon>Legionellales</taxon>
        <taxon>Legionellaceae</taxon>
        <taxon>Legionella</taxon>
    </lineage>
</organism>
<protein>
    <recommendedName>
        <fullName evidence="4">Glycine zipper domain-containing protein</fullName>
    </recommendedName>
</protein>
<evidence type="ECO:0000256" key="1">
    <source>
        <dbReference type="SAM" id="SignalP"/>
    </source>
</evidence>
<accession>A0A917JRD6</accession>
<evidence type="ECO:0000313" key="2">
    <source>
        <dbReference type="EMBL" id="GGI81678.1"/>
    </source>
</evidence>
<feature type="chain" id="PRO_5045706683" description="Glycine zipper domain-containing protein" evidence="1">
    <location>
        <begin position="17"/>
        <end position="96"/>
    </location>
</feature>
<evidence type="ECO:0008006" key="4">
    <source>
        <dbReference type="Google" id="ProtNLM"/>
    </source>
</evidence>
<dbReference type="PROSITE" id="PS51257">
    <property type="entry name" value="PROKAR_LIPOPROTEIN"/>
    <property type="match status" value="1"/>
</dbReference>
<comment type="caution">
    <text evidence="2">The sequence shown here is derived from an EMBL/GenBank/DDBJ whole genome shotgun (WGS) entry which is preliminary data.</text>
</comment>
<feature type="signal peptide" evidence="1">
    <location>
        <begin position="1"/>
        <end position="16"/>
    </location>
</feature>
<keyword evidence="3" id="KW-1185">Reference proteome</keyword>
<keyword evidence="1" id="KW-0732">Signal</keyword>
<dbReference type="Proteomes" id="UP000630149">
    <property type="component" value="Unassembled WGS sequence"/>
</dbReference>
<dbReference type="EMBL" id="BMOB01000002">
    <property type="protein sequence ID" value="GGI81678.1"/>
    <property type="molecule type" value="Genomic_DNA"/>
</dbReference>
<proteinExistence type="predicted"/>